<evidence type="ECO:0000256" key="8">
    <source>
        <dbReference type="SAM" id="MobiDB-lite"/>
    </source>
</evidence>
<dbReference type="Proteomes" id="UP000677054">
    <property type="component" value="Unassembled WGS sequence"/>
</dbReference>
<evidence type="ECO:0000256" key="2">
    <source>
        <dbReference type="ARBA" id="ARBA00007116"/>
    </source>
</evidence>
<keyword evidence="3" id="KW-0689">Ribosomal protein</keyword>
<evidence type="ECO:0000256" key="3">
    <source>
        <dbReference type="ARBA" id="ARBA00022980"/>
    </source>
</evidence>
<dbReference type="GO" id="GO:1990904">
    <property type="term" value="C:ribonucleoprotein complex"/>
    <property type="evidence" value="ECO:0007669"/>
    <property type="project" value="UniProtKB-KW"/>
</dbReference>
<keyword evidence="10" id="KW-1185">Reference proteome</keyword>
<dbReference type="GO" id="GO:0005840">
    <property type="term" value="C:ribosome"/>
    <property type="evidence" value="ECO:0007669"/>
    <property type="project" value="UniProtKB-KW"/>
</dbReference>
<dbReference type="SUPFAM" id="SSF53137">
    <property type="entry name" value="Translational machinery components"/>
    <property type="match status" value="1"/>
</dbReference>
<dbReference type="OrthoDB" id="1932324at2759"/>
<reference evidence="9" key="1">
    <citation type="submission" date="2020-11" db="EMBL/GenBank/DDBJ databases">
        <authorList>
            <person name="Tran Van P."/>
        </authorList>
    </citation>
    <scope>NUCLEOTIDE SEQUENCE</scope>
</reference>
<dbReference type="EMBL" id="CAJPEV010000231">
    <property type="protein sequence ID" value="CAG0882727.1"/>
    <property type="molecule type" value="Genomic_DNA"/>
</dbReference>
<keyword evidence="5" id="KW-0687">Ribonucleoprotein</keyword>
<dbReference type="GO" id="GO:0005743">
    <property type="term" value="C:mitochondrial inner membrane"/>
    <property type="evidence" value="ECO:0007669"/>
    <property type="project" value="UniProtKB-ARBA"/>
</dbReference>
<accession>A0A7R8X1F0</accession>
<evidence type="ECO:0000256" key="1">
    <source>
        <dbReference type="ARBA" id="ARBA00004173"/>
    </source>
</evidence>
<dbReference type="PANTHER" id="PTHR12899">
    <property type="entry name" value="39S RIBOSOMAL PROTEIN L18, MITOCHONDRIAL"/>
    <property type="match status" value="1"/>
</dbReference>
<feature type="region of interest" description="Disordered" evidence="8">
    <location>
        <begin position="194"/>
        <end position="213"/>
    </location>
</feature>
<name>A0A7R8X1F0_9CRUS</name>
<evidence type="ECO:0000313" key="10">
    <source>
        <dbReference type="Proteomes" id="UP000677054"/>
    </source>
</evidence>
<dbReference type="Gene3D" id="3.30.420.80">
    <property type="entry name" value="Ribosomal protein S11"/>
    <property type="match status" value="1"/>
</dbReference>
<dbReference type="InterPro" id="IPR057268">
    <property type="entry name" value="Ribosomal_L18"/>
</dbReference>
<dbReference type="GO" id="GO:0008097">
    <property type="term" value="F:5S rRNA binding"/>
    <property type="evidence" value="ECO:0007669"/>
    <property type="project" value="TreeGrafter"/>
</dbReference>
<evidence type="ECO:0000256" key="6">
    <source>
        <dbReference type="ARBA" id="ARBA00069051"/>
    </source>
</evidence>
<comment type="subcellular location">
    <subcellularLocation>
        <location evidence="1">Mitochondrion</location>
    </subcellularLocation>
</comment>
<protein>
    <recommendedName>
        <fullName evidence="6">Large ribosomal subunit protein uL18m</fullName>
    </recommendedName>
    <alternativeName>
        <fullName evidence="7">39S ribosomal protein L18, mitochondrial</fullName>
    </alternativeName>
</protein>
<keyword evidence="4" id="KW-0496">Mitochondrion</keyword>
<proteinExistence type="inferred from homology"/>
<dbReference type="AlphaFoldDB" id="A0A7R8X1F0"/>
<dbReference type="GO" id="GO:0006412">
    <property type="term" value="P:translation"/>
    <property type="evidence" value="ECO:0007669"/>
    <property type="project" value="InterPro"/>
</dbReference>
<dbReference type="PANTHER" id="PTHR12899:SF3">
    <property type="entry name" value="LARGE RIBOSOMAL SUBUNIT PROTEIN UL18M"/>
    <property type="match status" value="1"/>
</dbReference>
<evidence type="ECO:0000313" key="9">
    <source>
        <dbReference type="EMBL" id="CAD7242204.1"/>
    </source>
</evidence>
<dbReference type="FunFam" id="3.30.420.80:FF:000005">
    <property type="entry name" value="39S ribosomal protein L18, mitochondrial"/>
    <property type="match status" value="1"/>
</dbReference>
<comment type="similarity">
    <text evidence="2">Belongs to the universal ribosomal protein uL18 family.</text>
</comment>
<evidence type="ECO:0000256" key="5">
    <source>
        <dbReference type="ARBA" id="ARBA00023274"/>
    </source>
</evidence>
<sequence length="213" mass="24980">MASITNSRYLTLLLRLTKNVTRPQVARVSQTTREFTENDNISPMVVNRNPRNLERLRIAQKPRGWQLEADHKEFWHRLVLQTSARHLTAKLEHNSGKTVIFASTQEWCIRKFLYTTNDVNAWHNLGRVFVHRCLQAGFHEFHCDVSDEERKRSQKVDSFLKALEEGGVSLQEPPRYFPAQMWDELTEEKPWEIHEHDVNDKKLGPAVPELKSL</sequence>
<dbReference type="InterPro" id="IPR036967">
    <property type="entry name" value="Ribosomal_uS11_sf"/>
</dbReference>
<dbReference type="InterPro" id="IPR005484">
    <property type="entry name" value="Ribosomal_uL18_bac/plant/anim"/>
</dbReference>
<feature type="compositionally biased region" description="Basic and acidic residues" evidence="8">
    <location>
        <begin position="194"/>
        <end position="203"/>
    </location>
</feature>
<dbReference type="CDD" id="cd00432">
    <property type="entry name" value="Ribosomal_L18_L5e"/>
    <property type="match status" value="1"/>
</dbReference>
<dbReference type="GO" id="GO:0003735">
    <property type="term" value="F:structural constituent of ribosome"/>
    <property type="evidence" value="ECO:0007669"/>
    <property type="project" value="InterPro"/>
</dbReference>
<dbReference type="EMBL" id="LR899748">
    <property type="protein sequence ID" value="CAD7242204.1"/>
    <property type="molecule type" value="Genomic_DNA"/>
</dbReference>
<gene>
    <name evidence="9" type="ORF">DSTB1V02_LOCUS2175</name>
</gene>
<evidence type="ECO:0000256" key="4">
    <source>
        <dbReference type="ARBA" id="ARBA00023128"/>
    </source>
</evidence>
<organism evidence="9">
    <name type="scientific">Darwinula stevensoni</name>
    <dbReference type="NCBI Taxonomy" id="69355"/>
    <lineage>
        <taxon>Eukaryota</taxon>
        <taxon>Metazoa</taxon>
        <taxon>Ecdysozoa</taxon>
        <taxon>Arthropoda</taxon>
        <taxon>Crustacea</taxon>
        <taxon>Oligostraca</taxon>
        <taxon>Ostracoda</taxon>
        <taxon>Podocopa</taxon>
        <taxon>Podocopida</taxon>
        <taxon>Darwinulocopina</taxon>
        <taxon>Darwinuloidea</taxon>
        <taxon>Darwinulidae</taxon>
        <taxon>Darwinula</taxon>
    </lineage>
</organism>
<evidence type="ECO:0000256" key="7">
    <source>
        <dbReference type="ARBA" id="ARBA00082661"/>
    </source>
</evidence>